<evidence type="ECO:0000313" key="2">
    <source>
        <dbReference type="EMBL" id="MFD2920982.1"/>
    </source>
</evidence>
<dbReference type="Pfam" id="PF01266">
    <property type="entry name" value="DAO"/>
    <property type="match status" value="1"/>
</dbReference>
<dbReference type="InterPro" id="IPR036188">
    <property type="entry name" value="FAD/NAD-bd_sf"/>
</dbReference>
<organism evidence="2 3">
    <name type="scientific">Terrimonas rubra</name>
    <dbReference type="NCBI Taxonomy" id="1035890"/>
    <lineage>
        <taxon>Bacteria</taxon>
        <taxon>Pseudomonadati</taxon>
        <taxon>Bacteroidota</taxon>
        <taxon>Chitinophagia</taxon>
        <taxon>Chitinophagales</taxon>
        <taxon>Chitinophagaceae</taxon>
        <taxon>Terrimonas</taxon>
    </lineage>
</organism>
<dbReference type="InterPro" id="IPR006076">
    <property type="entry name" value="FAD-dep_OxRdtase"/>
</dbReference>
<dbReference type="SUPFAM" id="SSF51971">
    <property type="entry name" value="Nucleotide-binding domain"/>
    <property type="match status" value="1"/>
</dbReference>
<protein>
    <submittedName>
        <fullName evidence="2">NAD(P)/FAD-dependent oxidoreductase</fullName>
        <ecNumber evidence="2">1.-.-.-</ecNumber>
    </submittedName>
</protein>
<gene>
    <name evidence="2" type="ORF">ACFS6H_14755</name>
</gene>
<sequence length="350" mass="39273">MQTDILVIGQGICGTFLSYYLDKAGVDYLVIDDSREDAPSRVAAGIINPVTGRRVVTVWKADEIIPYSWEAYGEIGALLGITAISQKNILDFFPNPFMRESFLKKKAEDNPYINLVETDYSHLFNYEFGIGSIQPAYTAHLQTLLPAWRNYLQTHQRLLSETVDPAQIVIDQDIVRYKDIRAKKIIFCDGAAGNENPYFANLPFAPNKGEALLVTIPGLAQDHIYKKSITLAPLPEPELFWAGSNYLWEFEDSRPTSEFYEQTIQQLQHFLKIPFTVVDHLAAIRPATVERRPFTGFHPVHTAVGILNGMGTKGCSLAPYFAKQLCDHITGGVPLSPEADISRYTKVLSR</sequence>
<feature type="domain" description="FAD dependent oxidoreductase" evidence="1">
    <location>
        <begin position="4"/>
        <end position="327"/>
    </location>
</feature>
<reference evidence="3" key="1">
    <citation type="journal article" date="2019" name="Int. J. Syst. Evol. Microbiol.">
        <title>The Global Catalogue of Microorganisms (GCM) 10K type strain sequencing project: providing services to taxonomists for standard genome sequencing and annotation.</title>
        <authorList>
            <consortium name="The Broad Institute Genomics Platform"/>
            <consortium name="The Broad Institute Genome Sequencing Center for Infectious Disease"/>
            <person name="Wu L."/>
            <person name="Ma J."/>
        </authorList>
    </citation>
    <scope>NUCLEOTIDE SEQUENCE [LARGE SCALE GENOMIC DNA]</scope>
    <source>
        <strain evidence="3">KCTC 23299</strain>
    </source>
</reference>
<dbReference type="EMBL" id="JBHUOZ010000003">
    <property type="protein sequence ID" value="MFD2920982.1"/>
    <property type="molecule type" value="Genomic_DNA"/>
</dbReference>
<evidence type="ECO:0000313" key="3">
    <source>
        <dbReference type="Proteomes" id="UP001597511"/>
    </source>
</evidence>
<dbReference type="RefSeq" id="WP_386100397.1">
    <property type="nucleotide sequence ID" value="NZ_JBHUOZ010000003.1"/>
</dbReference>
<dbReference type="Proteomes" id="UP001597511">
    <property type="component" value="Unassembled WGS sequence"/>
</dbReference>
<keyword evidence="2" id="KW-0560">Oxidoreductase</keyword>
<evidence type="ECO:0000259" key="1">
    <source>
        <dbReference type="Pfam" id="PF01266"/>
    </source>
</evidence>
<comment type="caution">
    <text evidence="2">The sequence shown here is derived from an EMBL/GenBank/DDBJ whole genome shotgun (WGS) entry which is preliminary data.</text>
</comment>
<dbReference type="EC" id="1.-.-.-" evidence="2"/>
<keyword evidence="3" id="KW-1185">Reference proteome</keyword>
<dbReference type="Gene3D" id="3.30.9.10">
    <property type="entry name" value="D-Amino Acid Oxidase, subunit A, domain 2"/>
    <property type="match status" value="1"/>
</dbReference>
<proteinExistence type="predicted"/>
<accession>A0ABW6A887</accession>
<dbReference type="GO" id="GO:0016491">
    <property type="term" value="F:oxidoreductase activity"/>
    <property type="evidence" value="ECO:0007669"/>
    <property type="project" value="UniProtKB-KW"/>
</dbReference>
<name>A0ABW6A887_9BACT</name>
<dbReference type="Gene3D" id="3.50.50.60">
    <property type="entry name" value="FAD/NAD(P)-binding domain"/>
    <property type="match status" value="2"/>
</dbReference>